<keyword evidence="13 17" id="KW-0830">Ubiquinone</keyword>
<dbReference type="PANTHER" id="PTHR11434">
    <property type="entry name" value="NADH-UBIQUINONE OXIDOREDUCTASE SUBUNIT ND4L"/>
    <property type="match status" value="1"/>
</dbReference>
<keyword evidence="14 17" id="KW-0496">Mitochondrion</keyword>
<evidence type="ECO:0000256" key="1">
    <source>
        <dbReference type="ARBA" id="ARBA00003257"/>
    </source>
</evidence>
<geneLocation type="mitochondrion" evidence="18"/>
<evidence type="ECO:0000256" key="16">
    <source>
        <dbReference type="ARBA" id="ARBA00049551"/>
    </source>
</evidence>
<evidence type="ECO:0000256" key="15">
    <source>
        <dbReference type="ARBA" id="ARBA00023136"/>
    </source>
</evidence>
<dbReference type="InterPro" id="IPR039428">
    <property type="entry name" value="NUOK/Mnh_C1-like"/>
</dbReference>
<keyword evidence="15 17" id="KW-0472">Membrane</keyword>
<dbReference type="InterPro" id="IPR001133">
    <property type="entry name" value="NADH_UbQ_OxRdtase_chain4L/K"/>
</dbReference>
<comment type="similarity">
    <text evidence="3 17">Belongs to the complex I subunit 4L family.</text>
</comment>
<keyword evidence="10 17" id="KW-0249">Electron transport</keyword>
<dbReference type="AlphaFoldDB" id="A0A126TFA9"/>
<evidence type="ECO:0000256" key="9">
    <source>
        <dbReference type="ARBA" id="ARBA00022967"/>
    </source>
</evidence>
<reference evidence="18" key="1">
    <citation type="submission" date="2015-09" db="EMBL/GenBank/DDBJ databases">
        <title>Capturing the unknown biodiversity of arthropods in tropical forests using metagenomics.</title>
        <authorList>
            <person name="Andujar C."/>
            <person name="Creedy T.J."/>
            <person name="Garner B."/>
            <person name="Canty R."/>
            <person name="Warner H.B."/>
            <person name="Lipecki J."/>
            <person name="Crampton-Platt A."/>
            <person name="Gabrielli M."/>
            <person name="Croydon-Veleslavov I.A."/>
            <person name="Lim J.L."/>
            <person name="Linard B."/>
            <person name="Vogler A."/>
        </authorList>
    </citation>
    <scope>NUCLEOTIDE SEQUENCE</scope>
</reference>
<dbReference type="EMBL" id="KT696214">
    <property type="protein sequence ID" value="AML26242.1"/>
    <property type="molecule type" value="Genomic_DNA"/>
</dbReference>
<dbReference type="GO" id="GO:0005743">
    <property type="term" value="C:mitochondrial inner membrane"/>
    <property type="evidence" value="ECO:0007669"/>
    <property type="project" value="UniProtKB-SubCell"/>
</dbReference>
<keyword evidence="17" id="KW-0999">Mitochondrion inner membrane</keyword>
<evidence type="ECO:0000256" key="5">
    <source>
        <dbReference type="ARBA" id="ARBA00016612"/>
    </source>
</evidence>
<dbReference type="GO" id="GO:0042773">
    <property type="term" value="P:ATP synthesis coupled electron transport"/>
    <property type="evidence" value="ECO:0007669"/>
    <property type="project" value="UniProtKB-UniRule"/>
</dbReference>
<accession>A0A126TFA9</accession>
<dbReference type="Pfam" id="PF00420">
    <property type="entry name" value="Oxidored_q2"/>
    <property type="match status" value="1"/>
</dbReference>
<comment type="subcellular location">
    <subcellularLocation>
        <location evidence="17">Mitochondrion inner membrane</location>
        <topology evidence="17">Multi-pass membrane protein</topology>
    </subcellularLocation>
    <subcellularLocation>
        <location evidence="2">Mitochondrion membrane</location>
        <topology evidence="2">Multi-pass membrane protein</topology>
    </subcellularLocation>
</comment>
<evidence type="ECO:0000313" key="18">
    <source>
        <dbReference type="EMBL" id="AML26242.1"/>
    </source>
</evidence>
<proteinExistence type="inferred from homology"/>
<evidence type="ECO:0000256" key="6">
    <source>
        <dbReference type="ARBA" id="ARBA00022448"/>
    </source>
</evidence>
<comment type="function">
    <text evidence="17">Core subunit of the mitochondrial membrane respiratory chain NADH dehydrogenase (Complex I) which catalyzes electron transfer from NADH through the respiratory chain, using ubiquinone as an electron acceptor.</text>
</comment>
<gene>
    <name evidence="18" type="primary">ND4L</name>
</gene>
<evidence type="ECO:0000256" key="10">
    <source>
        <dbReference type="ARBA" id="ARBA00022982"/>
    </source>
</evidence>
<name>A0A126TFA9_9COLE</name>
<comment type="function">
    <text evidence="1">Core subunit of the mitochondrial membrane respiratory chain NADH dehydrogenase (Complex I) that is believed to belong to the minimal assembly required for catalysis. Complex I functions in the transfer of electrons from NADH to the respiratory chain. The immediate electron acceptor for the enzyme is believed to be ubiquinone.</text>
</comment>
<evidence type="ECO:0000256" key="13">
    <source>
        <dbReference type="ARBA" id="ARBA00023075"/>
    </source>
</evidence>
<evidence type="ECO:0000256" key="8">
    <source>
        <dbReference type="ARBA" id="ARBA00022692"/>
    </source>
</evidence>
<evidence type="ECO:0000256" key="17">
    <source>
        <dbReference type="RuleBase" id="RU004419"/>
    </source>
</evidence>
<comment type="catalytic activity">
    <reaction evidence="16 17">
        <text>a ubiquinone + NADH + 5 H(+)(in) = a ubiquinol + NAD(+) + 4 H(+)(out)</text>
        <dbReference type="Rhea" id="RHEA:29091"/>
        <dbReference type="Rhea" id="RHEA-COMP:9565"/>
        <dbReference type="Rhea" id="RHEA-COMP:9566"/>
        <dbReference type="ChEBI" id="CHEBI:15378"/>
        <dbReference type="ChEBI" id="CHEBI:16389"/>
        <dbReference type="ChEBI" id="CHEBI:17976"/>
        <dbReference type="ChEBI" id="CHEBI:57540"/>
        <dbReference type="ChEBI" id="CHEBI:57945"/>
        <dbReference type="EC" id="7.1.1.2"/>
    </reaction>
</comment>
<dbReference type="Gene3D" id="1.10.287.3510">
    <property type="match status" value="1"/>
</dbReference>
<dbReference type="EC" id="7.1.1.2" evidence="4 17"/>
<keyword evidence="12 17" id="KW-0520">NAD</keyword>
<evidence type="ECO:0000256" key="4">
    <source>
        <dbReference type="ARBA" id="ARBA00012944"/>
    </source>
</evidence>
<feature type="transmembrane region" description="Helical" evidence="17">
    <location>
        <begin position="46"/>
        <end position="70"/>
    </location>
</feature>
<dbReference type="GO" id="GO:0016651">
    <property type="term" value="F:oxidoreductase activity, acting on NAD(P)H"/>
    <property type="evidence" value="ECO:0007669"/>
    <property type="project" value="InterPro"/>
</dbReference>
<evidence type="ECO:0000256" key="2">
    <source>
        <dbReference type="ARBA" id="ARBA00004225"/>
    </source>
</evidence>
<keyword evidence="6 17" id="KW-0813">Transport</keyword>
<keyword evidence="8 17" id="KW-0812">Transmembrane</keyword>
<evidence type="ECO:0000256" key="14">
    <source>
        <dbReference type="ARBA" id="ARBA00023128"/>
    </source>
</evidence>
<keyword evidence="9 17" id="KW-1278">Translocase</keyword>
<keyword evidence="7 17" id="KW-0679">Respiratory chain</keyword>
<evidence type="ECO:0000256" key="11">
    <source>
        <dbReference type="ARBA" id="ARBA00022989"/>
    </source>
</evidence>
<dbReference type="PANTHER" id="PTHR11434:SF0">
    <property type="entry name" value="NADH-UBIQUINONE OXIDOREDUCTASE CHAIN 4L"/>
    <property type="match status" value="1"/>
</dbReference>
<feature type="transmembrane region" description="Helical" evidence="17">
    <location>
        <begin position="17"/>
        <end position="40"/>
    </location>
</feature>
<dbReference type="GO" id="GO:0030964">
    <property type="term" value="C:NADH dehydrogenase complex"/>
    <property type="evidence" value="ECO:0007669"/>
    <property type="project" value="TreeGrafter"/>
</dbReference>
<organism evidence="18">
    <name type="scientific">Scydmaeninae sp. BMNH 1274313</name>
    <dbReference type="NCBI Taxonomy" id="1796549"/>
    <lineage>
        <taxon>Eukaryota</taxon>
        <taxon>Metazoa</taxon>
        <taxon>Ecdysozoa</taxon>
        <taxon>Arthropoda</taxon>
        <taxon>Hexapoda</taxon>
        <taxon>Insecta</taxon>
        <taxon>Pterygota</taxon>
        <taxon>Neoptera</taxon>
        <taxon>Endopterygota</taxon>
        <taxon>Coleoptera</taxon>
        <taxon>Polyphaga</taxon>
        <taxon>Staphyliniformia</taxon>
        <taxon>Staphylinidae</taxon>
        <taxon>Scydmaeninae</taxon>
    </lineage>
</organism>
<protein>
    <recommendedName>
        <fullName evidence="5 17">NADH-ubiquinone oxidoreductase chain 4L</fullName>
        <ecNumber evidence="4 17">7.1.1.2</ecNumber>
    </recommendedName>
</protein>
<evidence type="ECO:0000256" key="12">
    <source>
        <dbReference type="ARBA" id="ARBA00023027"/>
    </source>
</evidence>
<keyword evidence="11 17" id="KW-1133">Transmembrane helix</keyword>
<evidence type="ECO:0000256" key="3">
    <source>
        <dbReference type="ARBA" id="ARBA00010519"/>
    </source>
</evidence>
<evidence type="ECO:0000256" key="7">
    <source>
        <dbReference type="ARBA" id="ARBA00022660"/>
    </source>
</evidence>
<dbReference type="GO" id="GO:0008137">
    <property type="term" value="F:NADH dehydrogenase (ubiquinone) activity"/>
    <property type="evidence" value="ECO:0007669"/>
    <property type="project" value="UniProtKB-EC"/>
</dbReference>
<sequence length="86" mass="10284">MLFLISNLSLCMNRKHILLMLLSLEFMMLSLFLNLFIYIMNFMNSYFFLMVYMVIMVCEGVLGLSLLVFMMRTHGNDYFKTLSILW</sequence>